<gene>
    <name evidence="2" type="ORF">HNP37_001869</name>
</gene>
<organism evidence="2 3">
    <name type="scientific">Flavobacterium nitrogenifigens</name>
    <dbReference type="NCBI Taxonomy" id="1617283"/>
    <lineage>
        <taxon>Bacteria</taxon>
        <taxon>Pseudomonadati</taxon>
        <taxon>Bacteroidota</taxon>
        <taxon>Flavobacteriia</taxon>
        <taxon>Flavobacteriales</taxon>
        <taxon>Flavobacteriaceae</taxon>
        <taxon>Flavobacterium</taxon>
    </lineage>
</organism>
<dbReference type="Proteomes" id="UP000561681">
    <property type="component" value="Unassembled WGS sequence"/>
</dbReference>
<protein>
    <submittedName>
        <fullName evidence="2">Conjugative transposon TraN protein</fullName>
    </submittedName>
</protein>
<accession>A0A7W7IWV2</accession>
<dbReference type="NCBIfam" id="TIGR03780">
    <property type="entry name" value="Bac_Flav_CT_N"/>
    <property type="match status" value="1"/>
</dbReference>
<reference evidence="2 3" key="1">
    <citation type="submission" date="2020-08" db="EMBL/GenBank/DDBJ databases">
        <title>Functional genomics of gut bacteria from endangered species of beetles.</title>
        <authorList>
            <person name="Carlos-Shanley C."/>
        </authorList>
    </citation>
    <scope>NUCLEOTIDE SEQUENCE [LARGE SCALE GENOMIC DNA]</scope>
    <source>
        <strain evidence="2 3">S00142</strain>
    </source>
</reference>
<evidence type="ECO:0000256" key="1">
    <source>
        <dbReference type="SAM" id="SignalP"/>
    </source>
</evidence>
<sequence length="276" mass="31435">MKNLKTLIITFIFLAGFSVSAQYDAKAEFNNIQLSYSKTTSILFPYPVKSLDVGSRDVLVQKAKGVENILLLKADKQNFPQTNLTVVTSDGNLYSFILNFDDLCPTLNVDARLRIGDDKSLLFSLENENQKEIKEYALLALSKKNKVSGLGSKNAEIEFKVDGIFIHQDVMYFRVFLGNDSRINYDVDQLRFFIRDQKKSKRTAAQEIEKTPLLCTGEFSRISDKSQTIVVFALSKFTIPEKKKFTMQVFEKNGGRHLELNIKNRHLVNLEILGNL</sequence>
<proteinExistence type="predicted"/>
<evidence type="ECO:0000313" key="2">
    <source>
        <dbReference type="EMBL" id="MBB4801808.1"/>
    </source>
</evidence>
<dbReference type="InterPro" id="IPR022298">
    <property type="entry name" value="Conjug_transposon_TraN"/>
</dbReference>
<keyword evidence="3" id="KW-1185">Reference proteome</keyword>
<feature type="signal peptide" evidence="1">
    <location>
        <begin position="1"/>
        <end position="21"/>
    </location>
</feature>
<comment type="caution">
    <text evidence="2">The sequence shown here is derived from an EMBL/GenBank/DDBJ whole genome shotgun (WGS) entry which is preliminary data.</text>
</comment>
<keyword evidence="1" id="KW-0732">Signal</keyword>
<dbReference type="RefSeq" id="WP_184160578.1">
    <property type="nucleotide sequence ID" value="NZ_JACHLD010000002.1"/>
</dbReference>
<name>A0A7W7IWV2_9FLAO</name>
<dbReference type="EMBL" id="JACHLD010000002">
    <property type="protein sequence ID" value="MBB4801808.1"/>
    <property type="molecule type" value="Genomic_DNA"/>
</dbReference>
<feature type="chain" id="PRO_5030894977" evidence="1">
    <location>
        <begin position="22"/>
        <end position="276"/>
    </location>
</feature>
<dbReference type="Pfam" id="PF13595">
    <property type="entry name" value="DUF4138"/>
    <property type="match status" value="1"/>
</dbReference>
<evidence type="ECO:0000313" key="3">
    <source>
        <dbReference type="Proteomes" id="UP000561681"/>
    </source>
</evidence>
<dbReference type="AlphaFoldDB" id="A0A7W7IWV2"/>